<protein>
    <submittedName>
        <fullName evidence="1">Uncharacterized protein</fullName>
    </submittedName>
</protein>
<dbReference type="AlphaFoldDB" id="A0A645H7Q1"/>
<accession>A0A645H7Q1</accession>
<comment type="caution">
    <text evidence="1">The sequence shown here is derived from an EMBL/GenBank/DDBJ whole genome shotgun (WGS) entry which is preliminary data.</text>
</comment>
<evidence type="ECO:0000313" key="1">
    <source>
        <dbReference type="EMBL" id="MPN34526.1"/>
    </source>
</evidence>
<reference evidence="1" key="1">
    <citation type="submission" date="2019-08" db="EMBL/GenBank/DDBJ databases">
        <authorList>
            <person name="Kucharzyk K."/>
            <person name="Murdoch R.W."/>
            <person name="Higgins S."/>
            <person name="Loffler F."/>
        </authorList>
    </citation>
    <scope>NUCLEOTIDE SEQUENCE</scope>
</reference>
<sequence>MERLFQVCRDELLGDARTDKFLVAEHLRDAVHLLQLVAQLPHLVAAQAFIHHNKVGGRHIKIFFQPVGAHHAHHVLWHAVRQRVVHRCFRLCHGKRDDQHRKYCQQYPIMPGHKPRRVGKLWDQHAVRVFFHIAAEHQNQRGQNGNGAQYAQKDALCHNNTDIAPNAQPHKAQCQKAGDRGQRAAADRRECVANGMYHRVLI</sequence>
<dbReference type="EMBL" id="VSSQ01087614">
    <property type="protein sequence ID" value="MPN34526.1"/>
    <property type="molecule type" value="Genomic_DNA"/>
</dbReference>
<name>A0A645H7Q1_9ZZZZ</name>
<gene>
    <name evidence="1" type="ORF">SDC9_182020</name>
</gene>
<organism evidence="1">
    <name type="scientific">bioreactor metagenome</name>
    <dbReference type="NCBI Taxonomy" id="1076179"/>
    <lineage>
        <taxon>unclassified sequences</taxon>
        <taxon>metagenomes</taxon>
        <taxon>ecological metagenomes</taxon>
    </lineage>
</organism>
<proteinExistence type="predicted"/>